<dbReference type="Proteomes" id="UP000075755">
    <property type="component" value="Plasmid pAA02"/>
</dbReference>
<evidence type="ECO:0000256" key="2">
    <source>
        <dbReference type="ARBA" id="ARBA00022475"/>
    </source>
</evidence>
<dbReference type="PANTHER" id="PTHR30482">
    <property type="entry name" value="HIGH-AFFINITY BRANCHED-CHAIN AMINO ACID TRANSPORT SYSTEM PERMEASE"/>
    <property type="match status" value="1"/>
</dbReference>
<evidence type="ECO:0000313" key="7">
    <source>
        <dbReference type="EMBL" id="AMS45180.1"/>
    </source>
</evidence>
<feature type="transmembrane region" description="Helical" evidence="6">
    <location>
        <begin position="58"/>
        <end position="75"/>
    </location>
</feature>
<proteinExistence type="predicted"/>
<dbReference type="EMBL" id="CP015007">
    <property type="protein sequence ID" value="AMS45180.1"/>
    <property type="molecule type" value="Genomic_DNA"/>
</dbReference>
<geneLocation type="plasmid" evidence="7 9">
    <name>pAA02</name>
</geneLocation>
<evidence type="ECO:0000256" key="4">
    <source>
        <dbReference type="ARBA" id="ARBA00022989"/>
    </source>
</evidence>
<feature type="transmembrane region" description="Helical" evidence="6">
    <location>
        <begin position="81"/>
        <end position="99"/>
    </location>
</feature>
<dbReference type="KEGG" id="aak:AA2016_6282"/>
<evidence type="ECO:0000256" key="1">
    <source>
        <dbReference type="ARBA" id="ARBA00004651"/>
    </source>
</evidence>
<evidence type="ECO:0000256" key="3">
    <source>
        <dbReference type="ARBA" id="ARBA00022692"/>
    </source>
</evidence>
<feature type="transmembrane region" description="Helical" evidence="6">
    <location>
        <begin position="245"/>
        <end position="268"/>
    </location>
</feature>
<sequence length="329" mass="35078">MRLRQTFLLICLATFIPLALEPNGYYIRILTLALLFGALGQAWNIVGGLAGQMSLGHAAFFGIGAYTSTLLLIHFGLSPWLGMLAGGVLGGVAAFLLSLPTMRLKGHYFALGTLAFAEVFRVIANTWSSLTGGPVGLSVPFSEPSLAMLQFSETRAYYYLMLAAFVLVSMIFLIIVQGRLGYRLRAVKEGPDAAEVIGVNTTRVKIQAAVISGALTAMLGTLYAQLNFFFDPDTVFGALQISIRIALIVIVGGIGTLFGPLLGALLIIPLEEFANVMLADRAAGLSQLTYGALLMTIVLLQPQGLAELAKKLAARISGRLMSSKTEART</sequence>
<feature type="transmembrane region" description="Helical" evidence="6">
    <location>
        <begin position="156"/>
        <end position="176"/>
    </location>
</feature>
<dbReference type="AlphaFoldDB" id="A0AAC9ATD0"/>
<dbReference type="InterPro" id="IPR043428">
    <property type="entry name" value="LivM-like"/>
</dbReference>
<dbReference type="RefSeq" id="WP_067969286.1">
    <property type="nucleotide sequence ID" value="NZ_CP015007.1"/>
</dbReference>
<keyword evidence="4 6" id="KW-1133">Transmembrane helix</keyword>
<accession>A0AAC9ATD0</accession>
<feature type="transmembrane region" description="Helical" evidence="6">
    <location>
        <begin position="29"/>
        <end position="46"/>
    </location>
</feature>
<keyword evidence="3 6" id="KW-0812">Transmembrane</keyword>
<evidence type="ECO:0000313" key="8">
    <source>
        <dbReference type="EMBL" id="MBB3705062.1"/>
    </source>
</evidence>
<comment type="subcellular location">
    <subcellularLocation>
        <location evidence="1">Cell membrane</location>
        <topology evidence="1">Multi-pass membrane protein</topology>
    </subcellularLocation>
</comment>
<keyword evidence="5 6" id="KW-0472">Membrane</keyword>
<evidence type="ECO:0000256" key="6">
    <source>
        <dbReference type="SAM" id="Phobius"/>
    </source>
</evidence>
<dbReference type="Proteomes" id="UP000577697">
    <property type="component" value="Unassembled WGS sequence"/>
</dbReference>
<dbReference type="GO" id="GO:0015658">
    <property type="term" value="F:branched-chain amino acid transmembrane transporter activity"/>
    <property type="evidence" value="ECO:0007669"/>
    <property type="project" value="InterPro"/>
</dbReference>
<dbReference type="GO" id="GO:0005886">
    <property type="term" value="C:plasma membrane"/>
    <property type="evidence" value="ECO:0007669"/>
    <property type="project" value="UniProtKB-SubCell"/>
</dbReference>
<evidence type="ECO:0000313" key="10">
    <source>
        <dbReference type="Proteomes" id="UP000577697"/>
    </source>
</evidence>
<dbReference type="PANTHER" id="PTHR30482:SF10">
    <property type="entry name" value="HIGH-AFFINITY BRANCHED-CHAIN AMINO ACID TRANSPORT PROTEIN BRAE"/>
    <property type="match status" value="1"/>
</dbReference>
<name>A0AAC9ATD0_AMIAI</name>
<reference evidence="7 9" key="1">
    <citation type="submission" date="2016-03" db="EMBL/GenBank/DDBJ databases">
        <title>Complete genome of Aminobacter aminovorans KCTC 2477.</title>
        <authorList>
            <person name="Kim K.M."/>
        </authorList>
    </citation>
    <scope>NUCLEOTIDE SEQUENCE [LARGE SCALE GENOMIC DNA]</scope>
    <source>
        <strain evidence="7 9">KCTC 2477</strain>
        <plasmid evidence="7 9">pAA02</plasmid>
    </source>
</reference>
<gene>
    <name evidence="7" type="ORF">AA2016_6282</name>
    <name evidence="8" type="ORF">FHS67_001372</name>
</gene>
<reference evidence="8 10" key="2">
    <citation type="submission" date="2020-08" db="EMBL/GenBank/DDBJ databases">
        <title>Genomic Encyclopedia of Type Strains, Phase IV (KMG-IV): sequencing the most valuable type-strain genomes for metagenomic binning, comparative biology and taxonomic classification.</title>
        <authorList>
            <person name="Goeker M."/>
        </authorList>
    </citation>
    <scope>NUCLEOTIDE SEQUENCE [LARGE SCALE GENOMIC DNA]</scope>
    <source>
        <strain evidence="8 10">DSM 10368</strain>
    </source>
</reference>
<dbReference type="CDD" id="cd06581">
    <property type="entry name" value="TM_PBP1_LivM_like"/>
    <property type="match status" value="1"/>
</dbReference>
<protein>
    <submittedName>
        <fullName evidence="7">ABC transporter permease</fullName>
    </submittedName>
    <submittedName>
        <fullName evidence="8">Branched-chain amino acid transport system permease protein</fullName>
    </submittedName>
</protein>
<organism evidence="7 9">
    <name type="scientific">Aminobacter aminovorans</name>
    <name type="common">Chelatobacter heintzii</name>
    <dbReference type="NCBI Taxonomy" id="83263"/>
    <lineage>
        <taxon>Bacteria</taxon>
        <taxon>Pseudomonadati</taxon>
        <taxon>Pseudomonadota</taxon>
        <taxon>Alphaproteobacteria</taxon>
        <taxon>Hyphomicrobiales</taxon>
        <taxon>Phyllobacteriaceae</taxon>
        <taxon>Aminobacter</taxon>
    </lineage>
</organism>
<dbReference type="Pfam" id="PF02653">
    <property type="entry name" value="BPD_transp_2"/>
    <property type="match status" value="1"/>
</dbReference>
<evidence type="ECO:0000256" key="5">
    <source>
        <dbReference type="ARBA" id="ARBA00023136"/>
    </source>
</evidence>
<dbReference type="EMBL" id="JACICB010000004">
    <property type="protein sequence ID" value="MBB3705062.1"/>
    <property type="molecule type" value="Genomic_DNA"/>
</dbReference>
<evidence type="ECO:0000313" key="9">
    <source>
        <dbReference type="Proteomes" id="UP000075755"/>
    </source>
</evidence>
<keyword evidence="7" id="KW-0614">Plasmid</keyword>
<keyword evidence="10" id="KW-1185">Reference proteome</keyword>
<keyword evidence="2" id="KW-1003">Cell membrane</keyword>
<dbReference type="InterPro" id="IPR001851">
    <property type="entry name" value="ABC_transp_permease"/>
</dbReference>